<proteinExistence type="predicted"/>
<dbReference type="EMBL" id="JAGRRH010000004">
    <property type="protein sequence ID" value="KAG7371489.1"/>
    <property type="molecule type" value="Genomic_DNA"/>
</dbReference>
<evidence type="ECO:0000313" key="3">
    <source>
        <dbReference type="Proteomes" id="UP000693970"/>
    </source>
</evidence>
<evidence type="ECO:0000256" key="1">
    <source>
        <dbReference type="SAM" id="MobiDB-lite"/>
    </source>
</evidence>
<sequence length="280" mass="31535">MGSGWRAKELGVFNSNPKVPKGIEHDNLFNTDYQFLHGWIASAGLGQTNTKGQGRKKNGTFASSGAKTSKAISYSYLNYAWGVSAMYAHRLKKKYAGGIPRSAPPTQQSTTCPKPGSRSVIESYDAASRFFTAKELFIQTRMHEMRNEESHFAYEDAAAARAVRTHMETEQCPAVTISILMETLSRLWHTPPQRHLQRIQKRNNKFAFNITHEISNQPIVSTPEEFVEKVERAYSMEVVKPTQQLVDMEPTMLLPTCSRQLETTPEVAFTWNGPLECLVT</sequence>
<reference evidence="2" key="1">
    <citation type="journal article" date="2021" name="Sci. Rep.">
        <title>Diploid genomic architecture of Nitzschia inconspicua, an elite biomass production diatom.</title>
        <authorList>
            <person name="Oliver A."/>
            <person name="Podell S."/>
            <person name="Pinowska A."/>
            <person name="Traller J.C."/>
            <person name="Smith S.R."/>
            <person name="McClure R."/>
            <person name="Beliaev A."/>
            <person name="Bohutskyi P."/>
            <person name="Hill E.A."/>
            <person name="Rabines A."/>
            <person name="Zheng H."/>
            <person name="Allen L.Z."/>
            <person name="Kuo A."/>
            <person name="Grigoriev I.V."/>
            <person name="Allen A.E."/>
            <person name="Hazlebeck D."/>
            <person name="Allen E.E."/>
        </authorList>
    </citation>
    <scope>NUCLEOTIDE SEQUENCE</scope>
    <source>
        <strain evidence="2">Hildebrandi</strain>
    </source>
</reference>
<protein>
    <submittedName>
        <fullName evidence="2">Uncharacterized protein</fullName>
    </submittedName>
</protein>
<dbReference type="Proteomes" id="UP000693970">
    <property type="component" value="Unassembled WGS sequence"/>
</dbReference>
<reference evidence="2" key="2">
    <citation type="submission" date="2021-04" db="EMBL/GenBank/DDBJ databases">
        <authorList>
            <person name="Podell S."/>
        </authorList>
    </citation>
    <scope>NUCLEOTIDE SEQUENCE</scope>
    <source>
        <strain evidence="2">Hildebrandi</strain>
    </source>
</reference>
<accession>A0A9K3Q7X2</accession>
<feature type="region of interest" description="Disordered" evidence="1">
    <location>
        <begin position="98"/>
        <end position="118"/>
    </location>
</feature>
<name>A0A9K3Q7X2_9STRA</name>
<keyword evidence="3" id="KW-1185">Reference proteome</keyword>
<dbReference type="AlphaFoldDB" id="A0A9K3Q7X2"/>
<comment type="caution">
    <text evidence="2">The sequence shown here is derived from an EMBL/GenBank/DDBJ whole genome shotgun (WGS) entry which is preliminary data.</text>
</comment>
<gene>
    <name evidence="2" type="ORF">IV203_020059</name>
</gene>
<evidence type="ECO:0000313" key="2">
    <source>
        <dbReference type="EMBL" id="KAG7371489.1"/>
    </source>
</evidence>
<organism evidence="2 3">
    <name type="scientific">Nitzschia inconspicua</name>
    <dbReference type="NCBI Taxonomy" id="303405"/>
    <lineage>
        <taxon>Eukaryota</taxon>
        <taxon>Sar</taxon>
        <taxon>Stramenopiles</taxon>
        <taxon>Ochrophyta</taxon>
        <taxon>Bacillariophyta</taxon>
        <taxon>Bacillariophyceae</taxon>
        <taxon>Bacillariophycidae</taxon>
        <taxon>Bacillariales</taxon>
        <taxon>Bacillariaceae</taxon>
        <taxon>Nitzschia</taxon>
    </lineage>
</organism>